<dbReference type="Proteomes" id="UP000095038">
    <property type="component" value="Unassembled WGS sequence"/>
</dbReference>
<dbReference type="GeneID" id="30966048"/>
<dbReference type="AlphaFoldDB" id="A0A1D2VQY1"/>
<keyword evidence="4" id="KW-1185">Reference proteome</keyword>
<feature type="compositionally biased region" description="Basic and acidic residues" evidence="1">
    <location>
        <begin position="25"/>
        <end position="45"/>
    </location>
</feature>
<accession>A0A1D2VQY1</accession>
<organism evidence="3 4">
    <name type="scientific">Ascoidea rubescens DSM 1968</name>
    <dbReference type="NCBI Taxonomy" id="1344418"/>
    <lineage>
        <taxon>Eukaryota</taxon>
        <taxon>Fungi</taxon>
        <taxon>Dikarya</taxon>
        <taxon>Ascomycota</taxon>
        <taxon>Saccharomycotina</taxon>
        <taxon>Saccharomycetes</taxon>
        <taxon>Ascoideaceae</taxon>
        <taxon>Ascoidea</taxon>
    </lineage>
</organism>
<evidence type="ECO:0000259" key="2">
    <source>
        <dbReference type="Pfam" id="PF04419"/>
    </source>
</evidence>
<name>A0A1D2VQY1_9ASCO</name>
<dbReference type="EMBL" id="KV454475">
    <property type="protein sequence ID" value="ODV63998.1"/>
    <property type="molecule type" value="Genomic_DNA"/>
</dbReference>
<dbReference type="InParanoid" id="A0A1D2VQY1"/>
<gene>
    <name evidence="3" type="ORF">ASCRUDRAFT_73726</name>
</gene>
<reference evidence="4" key="1">
    <citation type="submission" date="2016-05" db="EMBL/GenBank/DDBJ databases">
        <title>Comparative genomics of biotechnologically important yeasts.</title>
        <authorList>
            <consortium name="DOE Joint Genome Institute"/>
            <person name="Riley R."/>
            <person name="Haridas S."/>
            <person name="Wolfe K.H."/>
            <person name="Lopes M.R."/>
            <person name="Hittinger C.T."/>
            <person name="Goker M."/>
            <person name="Salamov A."/>
            <person name="Wisecaver J."/>
            <person name="Long T.M."/>
            <person name="Aerts A.L."/>
            <person name="Barry K."/>
            <person name="Choi C."/>
            <person name="Clum A."/>
            <person name="Coughlan A.Y."/>
            <person name="Deshpande S."/>
            <person name="Douglass A.P."/>
            <person name="Hanson S.J."/>
            <person name="Klenk H.-P."/>
            <person name="Labutti K."/>
            <person name="Lapidus A."/>
            <person name="Lindquist E."/>
            <person name="Lipzen A."/>
            <person name="Meier-Kolthoff J.P."/>
            <person name="Ohm R.A."/>
            <person name="Otillar R.P."/>
            <person name="Pangilinan J."/>
            <person name="Peng Y."/>
            <person name="Rokas A."/>
            <person name="Rosa C.A."/>
            <person name="Scheuner C."/>
            <person name="Sibirny A.A."/>
            <person name="Slot J.C."/>
            <person name="Stielow J.B."/>
            <person name="Sun H."/>
            <person name="Kurtzman C.P."/>
            <person name="Blackwell M."/>
            <person name="Grigoriev I.V."/>
            <person name="Jeffries T.W."/>
        </authorList>
    </citation>
    <scope>NUCLEOTIDE SEQUENCE [LARGE SCALE GENOMIC DNA]</scope>
    <source>
        <strain evidence="4">DSM 1968</strain>
    </source>
</reference>
<sequence>MSRGNQRDKAREKNLKKQQLVKKKQSGDPKKRMEENAQKIREKQAAGKWTPIQLVLG</sequence>
<dbReference type="RefSeq" id="XP_020050305.1">
    <property type="nucleotide sequence ID" value="XM_020192412.1"/>
</dbReference>
<feature type="compositionally biased region" description="Basic and acidic residues" evidence="1">
    <location>
        <begin position="1"/>
        <end position="15"/>
    </location>
</feature>
<feature type="domain" description="Small EDRK-rich factor-like N-terminal" evidence="2">
    <location>
        <begin position="1"/>
        <end position="33"/>
    </location>
</feature>
<evidence type="ECO:0000256" key="1">
    <source>
        <dbReference type="SAM" id="MobiDB-lite"/>
    </source>
</evidence>
<dbReference type="FunCoup" id="A0A1D2VQY1">
    <property type="interactions" value="226"/>
</dbReference>
<dbReference type="Pfam" id="PF04419">
    <property type="entry name" value="SERF-like_N"/>
    <property type="match status" value="1"/>
</dbReference>
<proteinExistence type="predicted"/>
<evidence type="ECO:0000313" key="3">
    <source>
        <dbReference type="EMBL" id="ODV63998.1"/>
    </source>
</evidence>
<evidence type="ECO:0000313" key="4">
    <source>
        <dbReference type="Proteomes" id="UP000095038"/>
    </source>
</evidence>
<feature type="region of interest" description="Disordered" evidence="1">
    <location>
        <begin position="1"/>
        <end position="57"/>
    </location>
</feature>
<dbReference type="InterPro" id="IPR007513">
    <property type="entry name" value="SERF-like_N"/>
</dbReference>
<protein>
    <recommendedName>
        <fullName evidence="2">Small EDRK-rich factor-like N-terminal domain-containing protein</fullName>
    </recommendedName>
</protein>